<comment type="caution">
    <text evidence="1">The sequence shown here is derived from an EMBL/GenBank/DDBJ whole genome shotgun (WGS) entry which is preliminary data.</text>
</comment>
<dbReference type="PATRIC" id="fig|1476583.3.peg.978"/>
<protein>
    <submittedName>
        <fullName evidence="1">Uncharacterized protein</fullName>
    </submittedName>
</protein>
<reference evidence="1 2" key="1">
    <citation type="submission" date="2014-03" db="EMBL/GenBank/DDBJ databases">
        <title>Draft genome sequence of Deinococcus phoenicis 1P10ME.</title>
        <authorList>
            <person name="Stepanov V.G."/>
            <person name="Vaishampayan P."/>
            <person name="Venkateswaran K."/>
            <person name="Fox G.E."/>
        </authorList>
    </citation>
    <scope>NUCLEOTIDE SEQUENCE [LARGE SCALE GENOMIC DNA]</scope>
    <source>
        <strain evidence="1 2">1P10ME</strain>
    </source>
</reference>
<keyword evidence="2" id="KW-1185">Reference proteome</keyword>
<dbReference type="AlphaFoldDB" id="A0A016QSA4"/>
<proteinExistence type="predicted"/>
<gene>
    <name evidence="1" type="ORF">DEIPH_ctg013orf0046</name>
</gene>
<accession>A0A016QSA4</accession>
<dbReference type="Proteomes" id="UP000020492">
    <property type="component" value="Unassembled WGS sequence"/>
</dbReference>
<dbReference type="EMBL" id="JHAC01000013">
    <property type="protein sequence ID" value="EYB68938.1"/>
    <property type="molecule type" value="Genomic_DNA"/>
</dbReference>
<sequence>MRLDLQRWTVDEALQLTDEGLPDLAPVGTVQDVPGTGLRLYVGGEGLRAGTYTVTVAAHGRTPALALRLQHEVVRAATLTRFVRRGGAELPIARFSRISRKWRGNWQVGSAVDVAFEASSPYWLLPVVTVPLVAGANTVKVEGDGPVSPRLSLTASQTVTNPQITTDAGVTRWLGTLNAGQTLVIDATPGVWSVTVGGLDVRLGLQGPQPLLQAGTRAVTLGANLSGVLTYRPGVLDPSGVSPEPT</sequence>
<evidence type="ECO:0000313" key="1">
    <source>
        <dbReference type="EMBL" id="EYB68938.1"/>
    </source>
</evidence>
<name>A0A016QSA4_9DEIO</name>
<dbReference type="STRING" id="1476583.DEIPH_ctg013orf0046"/>
<organism evidence="1 2">
    <name type="scientific">Deinococcus phoenicis</name>
    <dbReference type="NCBI Taxonomy" id="1476583"/>
    <lineage>
        <taxon>Bacteria</taxon>
        <taxon>Thermotogati</taxon>
        <taxon>Deinococcota</taxon>
        <taxon>Deinococci</taxon>
        <taxon>Deinococcales</taxon>
        <taxon>Deinococcaceae</taxon>
        <taxon>Deinococcus</taxon>
    </lineage>
</organism>
<evidence type="ECO:0000313" key="2">
    <source>
        <dbReference type="Proteomes" id="UP000020492"/>
    </source>
</evidence>